<dbReference type="InterPro" id="IPR036237">
    <property type="entry name" value="Xyl_isomerase-like_sf"/>
</dbReference>
<name>B9TBV4_RICCO</name>
<feature type="domain" description="Xylose isomerase-like TIM barrel" evidence="1">
    <location>
        <begin position="334"/>
        <end position="608"/>
    </location>
</feature>
<accession>B9TBV4</accession>
<dbReference type="SUPFAM" id="SSF51658">
    <property type="entry name" value="Xylose isomerase-like"/>
    <property type="match status" value="2"/>
</dbReference>
<protein>
    <recommendedName>
        <fullName evidence="1">Xylose isomerase-like TIM barrel domain-containing protein</fullName>
    </recommendedName>
</protein>
<evidence type="ECO:0000313" key="3">
    <source>
        <dbReference type="Proteomes" id="UP000008311"/>
    </source>
</evidence>
<gene>
    <name evidence="2" type="ORF">RCOM_0276330</name>
</gene>
<dbReference type="PANTHER" id="PTHR12110:SF41">
    <property type="entry name" value="INOSOSE DEHYDRATASE"/>
    <property type="match status" value="1"/>
</dbReference>
<evidence type="ECO:0000259" key="1">
    <source>
        <dbReference type="Pfam" id="PF01261"/>
    </source>
</evidence>
<sequence>MTTNKLRWAYMDHWRIDTPQGQLSQYTSVQRFDDFLKQVAALGFEAIETFDFHLGPLRELFGSLENARAFMQSRGIDRVLSLFHAVMYDERQSAPHVRSTHDHIVNYAEYIMRSSQGLGVENFIVMPAGLYYDVEPVTDDKIRACAELWNRVGEMTQKYGVKTCCHHEFFCGIRTAEQLRKFYEWTDPRYVFFYCDTAQHVIAGVDPVDLYLKLADRCGGFHMKDTLHVDLTGDYRRKPDAEVMAPTTPRWFHEMGVPGGLVDFPAMMAAMKDRGYEGWVGVEHDKADVGGGNYPESTALSACMHKQIKWGYALNQWKAGFTSFARLEEIERAFKVTAACGFDAVELNAGSGRWDPIGRPENIAINFGSADHFRLKLKDWGIHRVASTFFDPTVMSFEELHFGLNSTQPADHPRILAQARIHAEFLAELKGEFLVVRPFPSWWKEGGLTPERIAAAADCWNAVGAMTAALGLKTVLHVDALSALRTAEELERLLSLCDADNVGLCFDTAELTIAGHDVVALYRRFHERVWHFQFKDALATDTLDEYKLQNAERALVAAGGERGIQRWFGEMGTGLVDFPALLAAMRELGYAGWIIVESDKGPAPIATGMMLNSWYKQHVLDRIAA</sequence>
<feature type="domain" description="Xylose isomerase-like TIM barrel" evidence="1">
    <location>
        <begin position="37"/>
        <end position="288"/>
    </location>
</feature>
<dbReference type="InterPro" id="IPR050312">
    <property type="entry name" value="IolE/XylAMocC-like"/>
</dbReference>
<dbReference type="InterPro" id="IPR013022">
    <property type="entry name" value="Xyl_isomerase-like_TIM-brl"/>
</dbReference>
<reference evidence="3" key="1">
    <citation type="journal article" date="2010" name="Nat. Biotechnol.">
        <title>Draft genome sequence of the oilseed species Ricinus communis.</title>
        <authorList>
            <person name="Chan A.P."/>
            <person name="Crabtree J."/>
            <person name="Zhao Q."/>
            <person name="Lorenzi H."/>
            <person name="Orvis J."/>
            <person name="Puiu D."/>
            <person name="Melake-Berhan A."/>
            <person name="Jones K.M."/>
            <person name="Redman J."/>
            <person name="Chen G."/>
            <person name="Cahoon E.B."/>
            <person name="Gedil M."/>
            <person name="Stanke M."/>
            <person name="Haas B.J."/>
            <person name="Wortman J.R."/>
            <person name="Fraser-Liggett C.M."/>
            <person name="Ravel J."/>
            <person name="Rabinowicz P.D."/>
        </authorList>
    </citation>
    <scope>NUCLEOTIDE SEQUENCE [LARGE SCALE GENOMIC DNA]</scope>
    <source>
        <strain evidence="3">cv. Hale</strain>
    </source>
</reference>
<proteinExistence type="predicted"/>
<evidence type="ECO:0000313" key="2">
    <source>
        <dbReference type="EMBL" id="EEF26660.1"/>
    </source>
</evidence>
<dbReference type="PANTHER" id="PTHR12110">
    <property type="entry name" value="HYDROXYPYRUVATE ISOMERASE"/>
    <property type="match status" value="1"/>
</dbReference>
<organism evidence="2 3">
    <name type="scientific">Ricinus communis</name>
    <name type="common">Castor bean</name>
    <dbReference type="NCBI Taxonomy" id="3988"/>
    <lineage>
        <taxon>Eukaryota</taxon>
        <taxon>Viridiplantae</taxon>
        <taxon>Streptophyta</taxon>
        <taxon>Embryophyta</taxon>
        <taxon>Tracheophyta</taxon>
        <taxon>Spermatophyta</taxon>
        <taxon>Magnoliopsida</taxon>
        <taxon>eudicotyledons</taxon>
        <taxon>Gunneridae</taxon>
        <taxon>Pentapetalae</taxon>
        <taxon>rosids</taxon>
        <taxon>fabids</taxon>
        <taxon>Malpighiales</taxon>
        <taxon>Euphorbiaceae</taxon>
        <taxon>Acalyphoideae</taxon>
        <taxon>Acalypheae</taxon>
        <taxon>Ricinus</taxon>
    </lineage>
</organism>
<dbReference type="Proteomes" id="UP000008311">
    <property type="component" value="Unassembled WGS sequence"/>
</dbReference>
<keyword evidence="3" id="KW-1185">Reference proteome</keyword>
<dbReference type="EMBL" id="EQ976768">
    <property type="protein sequence ID" value="EEF26660.1"/>
    <property type="molecule type" value="Genomic_DNA"/>
</dbReference>
<dbReference type="Gene3D" id="3.20.20.150">
    <property type="entry name" value="Divalent-metal-dependent TIM barrel enzymes"/>
    <property type="match status" value="2"/>
</dbReference>
<dbReference type="AlphaFoldDB" id="B9TBV4"/>
<dbReference type="Pfam" id="PF01261">
    <property type="entry name" value="AP_endonuc_2"/>
    <property type="match status" value="2"/>
</dbReference>
<dbReference type="InParanoid" id="B9TBV4"/>